<keyword evidence="6" id="KW-0809">Transit peptide</keyword>
<evidence type="ECO:0000256" key="2">
    <source>
        <dbReference type="ARBA" id="ARBA00007733"/>
    </source>
</evidence>
<dbReference type="InterPro" id="IPR036925">
    <property type="entry name" value="TIF_IF2_dom3_sf"/>
</dbReference>
<dbReference type="FunFam" id="3.40.50.300:FF:000019">
    <property type="entry name" value="Translation initiation factor IF-2"/>
    <property type="match status" value="1"/>
</dbReference>
<keyword evidence="5" id="KW-0648">Protein biosynthesis</keyword>
<dbReference type="SUPFAM" id="SSF50447">
    <property type="entry name" value="Translation proteins"/>
    <property type="match status" value="2"/>
</dbReference>
<dbReference type="InterPro" id="IPR053905">
    <property type="entry name" value="EF-G-like_DII"/>
</dbReference>
<keyword evidence="3 12" id="KW-0396">Initiation factor</keyword>
<dbReference type="InterPro" id="IPR027417">
    <property type="entry name" value="P-loop_NTPase"/>
</dbReference>
<dbReference type="InterPro" id="IPR023115">
    <property type="entry name" value="TIF_IF2_dom3"/>
</dbReference>
<feature type="domain" description="Tr-type G" evidence="11">
    <location>
        <begin position="90"/>
        <end position="268"/>
    </location>
</feature>
<dbReference type="Gene3D" id="3.40.50.300">
    <property type="entry name" value="P-loop containing nucleotide triphosphate hydrolases"/>
    <property type="match status" value="1"/>
</dbReference>
<dbReference type="GO" id="GO:0005525">
    <property type="term" value="F:GTP binding"/>
    <property type="evidence" value="ECO:0007669"/>
    <property type="project" value="UniProtKB-KW"/>
</dbReference>
<dbReference type="Pfam" id="PF11987">
    <property type="entry name" value="IF-2"/>
    <property type="match status" value="1"/>
</dbReference>
<keyword evidence="4" id="KW-0547">Nucleotide-binding</keyword>
<evidence type="ECO:0000313" key="12">
    <source>
        <dbReference type="EMBL" id="THV07932.1"/>
    </source>
</evidence>
<evidence type="ECO:0000256" key="3">
    <source>
        <dbReference type="ARBA" id="ARBA00022540"/>
    </source>
</evidence>
<dbReference type="FunFam" id="2.40.30.10:FF:000008">
    <property type="entry name" value="Translation initiation factor IF-2"/>
    <property type="match status" value="1"/>
</dbReference>
<dbReference type="SUPFAM" id="SSF52156">
    <property type="entry name" value="Initiation factor IF2/eIF5b, domain 3"/>
    <property type="match status" value="1"/>
</dbReference>
<dbReference type="CDD" id="cd03692">
    <property type="entry name" value="mtIF2_IVc"/>
    <property type="match status" value="1"/>
</dbReference>
<evidence type="ECO:0000256" key="1">
    <source>
        <dbReference type="ARBA" id="ARBA00004173"/>
    </source>
</evidence>
<sequence>MEKKVQAEVYIPTAVSVGQLAQLLDVRLEYLQRRMQESGMSEEASYDHVLTSDYAVLLAEELGRNAVVNDEMAFNIYPSPPHPNPSSLPLRPPVVTIMGHVDHGKTTLLDTLRSASVAKGEAGGITQHIGAFSVPVPSNRNSSGSRSITFLDTPGHAAFSAMRARGAGVTDIIVLVVAADDGIMPQTREVINLIKKDSGNVGVLVAINKVDKPGLDAESVKKALLAEGIQLEDFGGDVPSVEVSGLTGQGLPQLVETLSAIAEMQDLRAEQDGPVHGHILESKMVKGLGPVATVLVLRGCLKPGSHIISGVTSAKVRVITDSTGKSVKLASPGMAVTVSGWKTLPNAGNEVLQGSESDIKKAVANRQRKADLDSSLADVEAINAARRQERERREAELQQANDSQRNHVEESEAGPKELRLVIKADVSGSAEAAVGALQGVGNHIATTKIVSSGVGDVTESDITMAKTVGGMIVAFSVNVPKSIELMAARNNVQICSSSIIYRLMEAVKEHVIKLLPVIIEKKVTGEANILQTFEITVKSKQTMKVAGCRVTNGLVERSKQARLIRDGEIIHEGPLDTLRQVKKDVTEVRKGTECGLSFANFSDVREGDLIQMFQVIEKPGVL</sequence>
<dbReference type="OrthoDB" id="361630at2759"/>
<evidence type="ECO:0000259" key="11">
    <source>
        <dbReference type="PROSITE" id="PS51722"/>
    </source>
</evidence>
<dbReference type="PRINTS" id="PR00315">
    <property type="entry name" value="ELONGATNFCT"/>
</dbReference>
<proteinExistence type="inferred from homology"/>
<dbReference type="PANTHER" id="PTHR43381">
    <property type="entry name" value="TRANSLATION INITIATION FACTOR IF-2-RELATED"/>
    <property type="match status" value="1"/>
</dbReference>
<dbReference type="Gene3D" id="3.40.50.10050">
    <property type="entry name" value="Translation initiation factor IF- 2, domain 3"/>
    <property type="match status" value="1"/>
</dbReference>
<dbReference type="Pfam" id="PF22042">
    <property type="entry name" value="EF-G_D2"/>
    <property type="match status" value="1"/>
</dbReference>
<evidence type="ECO:0000256" key="6">
    <source>
        <dbReference type="ARBA" id="ARBA00022946"/>
    </source>
</evidence>
<dbReference type="Proteomes" id="UP000297245">
    <property type="component" value="Unassembled WGS sequence"/>
</dbReference>
<evidence type="ECO:0000256" key="9">
    <source>
        <dbReference type="ARBA" id="ARBA00044200"/>
    </source>
</evidence>
<protein>
    <recommendedName>
        <fullName evidence="9">Translation initiation factor IF-2, mitochondrial</fullName>
    </recommendedName>
</protein>
<dbReference type="InterPro" id="IPR009000">
    <property type="entry name" value="Transl_B-barrel_sf"/>
</dbReference>
<keyword evidence="8" id="KW-0342">GTP-binding</keyword>
<keyword evidence="13" id="KW-1185">Reference proteome</keyword>
<evidence type="ECO:0000256" key="5">
    <source>
        <dbReference type="ARBA" id="ARBA00022917"/>
    </source>
</evidence>
<dbReference type="GO" id="GO:0003924">
    <property type="term" value="F:GTPase activity"/>
    <property type="evidence" value="ECO:0007669"/>
    <property type="project" value="InterPro"/>
</dbReference>
<dbReference type="FunFam" id="3.40.50.10050:FF:000001">
    <property type="entry name" value="Translation initiation factor IF-2"/>
    <property type="match status" value="1"/>
</dbReference>
<dbReference type="InterPro" id="IPR000795">
    <property type="entry name" value="T_Tr_GTP-bd_dom"/>
</dbReference>
<dbReference type="PROSITE" id="PS51722">
    <property type="entry name" value="G_TR_2"/>
    <property type="match status" value="1"/>
</dbReference>
<keyword evidence="7" id="KW-0496">Mitochondrion</keyword>
<dbReference type="SUPFAM" id="SSF52540">
    <property type="entry name" value="P-loop containing nucleoside triphosphate hydrolases"/>
    <property type="match status" value="1"/>
</dbReference>
<dbReference type="GO" id="GO:0003743">
    <property type="term" value="F:translation initiation factor activity"/>
    <property type="evidence" value="ECO:0007669"/>
    <property type="project" value="UniProtKB-KW"/>
</dbReference>
<dbReference type="InterPro" id="IPR015760">
    <property type="entry name" value="TIF_IF2"/>
</dbReference>
<dbReference type="InterPro" id="IPR000178">
    <property type="entry name" value="TF_IF2_bacterial-like"/>
</dbReference>
<evidence type="ECO:0000256" key="10">
    <source>
        <dbReference type="SAM" id="MobiDB-lite"/>
    </source>
</evidence>
<evidence type="ECO:0000256" key="7">
    <source>
        <dbReference type="ARBA" id="ARBA00023128"/>
    </source>
</evidence>
<dbReference type="GO" id="GO:0005739">
    <property type="term" value="C:mitochondrion"/>
    <property type="evidence" value="ECO:0007669"/>
    <property type="project" value="UniProtKB-SubCell"/>
</dbReference>
<evidence type="ECO:0000313" key="13">
    <source>
        <dbReference type="Proteomes" id="UP000297245"/>
    </source>
</evidence>
<dbReference type="PANTHER" id="PTHR43381:SF20">
    <property type="entry name" value="TRANSLATION INITIATION FACTOR IF-2, MITOCHONDRIAL"/>
    <property type="match status" value="1"/>
</dbReference>
<dbReference type="AlphaFoldDB" id="A0A4S8MXS2"/>
<dbReference type="InterPro" id="IPR005225">
    <property type="entry name" value="Small_GTP-bd"/>
</dbReference>
<evidence type="ECO:0000256" key="8">
    <source>
        <dbReference type="ARBA" id="ARBA00023134"/>
    </source>
</evidence>
<dbReference type="Gene3D" id="2.40.30.10">
    <property type="entry name" value="Translation factors"/>
    <property type="match status" value="2"/>
</dbReference>
<feature type="compositionally biased region" description="Basic and acidic residues" evidence="10">
    <location>
        <begin position="404"/>
        <end position="414"/>
    </location>
</feature>
<comment type="similarity">
    <text evidence="2">Belongs to the TRAFAC class translation factor GTPase superfamily. Classic translation factor GTPase family. IF-2 subfamily.</text>
</comment>
<evidence type="ECO:0000256" key="4">
    <source>
        <dbReference type="ARBA" id="ARBA00022741"/>
    </source>
</evidence>
<comment type="subcellular location">
    <subcellularLocation>
        <location evidence="1">Mitochondrion</location>
    </subcellularLocation>
</comment>
<dbReference type="CDD" id="cd01887">
    <property type="entry name" value="IF2_eIF5B"/>
    <property type="match status" value="1"/>
</dbReference>
<accession>A0A4S8MXS2</accession>
<dbReference type="Pfam" id="PF00009">
    <property type="entry name" value="GTP_EFTU"/>
    <property type="match status" value="1"/>
</dbReference>
<name>A0A4S8MXS2_DENBC</name>
<gene>
    <name evidence="12" type="ORF">K435DRAFT_642513</name>
</gene>
<dbReference type="EMBL" id="ML179036">
    <property type="protein sequence ID" value="THV07932.1"/>
    <property type="molecule type" value="Genomic_DNA"/>
</dbReference>
<dbReference type="NCBIfam" id="TIGR00231">
    <property type="entry name" value="small_GTP"/>
    <property type="match status" value="1"/>
</dbReference>
<reference evidence="12 13" key="1">
    <citation type="journal article" date="2019" name="Nat. Ecol. Evol.">
        <title>Megaphylogeny resolves global patterns of mushroom evolution.</title>
        <authorList>
            <person name="Varga T."/>
            <person name="Krizsan K."/>
            <person name="Foldi C."/>
            <person name="Dima B."/>
            <person name="Sanchez-Garcia M."/>
            <person name="Sanchez-Ramirez S."/>
            <person name="Szollosi G.J."/>
            <person name="Szarkandi J.G."/>
            <person name="Papp V."/>
            <person name="Albert L."/>
            <person name="Andreopoulos W."/>
            <person name="Angelini C."/>
            <person name="Antonin V."/>
            <person name="Barry K.W."/>
            <person name="Bougher N.L."/>
            <person name="Buchanan P."/>
            <person name="Buyck B."/>
            <person name="Bense V."/>
            <person name="Catcheside P."/>
            <person name="Chovatia M."/>
            <person name="Cooper J."/>
            <person name="Damon W."/>
            <person name="Desjardin D."/>
            <person name="Finy P."/>
            <person name="Geml J."/>
            <person name="Haridas S."/>
            <person name="Hughes K."/>
            <person name="Justo A."/>
            <person name="Karasinski D."/>
            <person name="Kautmanova I."/>
            <person name="Kiss B."/>
            <person name="Kocsube S."/>
            <person name="Kotiranta H."/>
            <person name="LaButti K.M."/>
            <person name="Lechner B.E."/>
            <person name="Liimatainen K."/>
            <person name="Lipzen A."/>
            <person name="Lukacs Z."/>
            <person name="Mihaltcheva S."/>
            <person name="Morgado L.N."/>
            <person name="Niskanen T."/>
            <person name="Noordeloos M.E."/>
            <person name="Ohm R.A."/>
            <person name="Ortiz-Santana B."/>
            <person name="Ovrebo C."/>
            <person name="Racz N."/>
            <person name="Riley R."/>
            <person name="Savchenko A."/>
            <person name="Shiryaev A."/>
            <person name="Soop K."/>
            <person name="Spirin V."/>
            <person name="Szebenyi C."/>
            <person name="Tomsovsky M."/>
            <person name="Tulloss R.E."/>
            <person name="Uehling J."/>
            <person name="Grigoriev I.V."/>
            <person name="Vagvolgyi C."/>
            <person name="Papp T."/>
            <person name="Martin F.M."/>
            <person name="Miettinen O."/>
            <person name="Hibbett D.S."/>
            <person name="Nagy L.G."/>
        </authorList>
    </citation>
    <scope>NUCLEOTIDE SEQUENCE [LARGE SCALE GENOMIC DNA]</scope>
    <source>
        <strain evidence="12 13">CBS 962.96</strain>
    </source>
</reference>
<dbReference type="NCBIfam" id="TIGR00487">
    <property type="entry name" value="IF-2"/>
    <property type="match status" value="1"/>
</dbReference>
<organism evidence="12 13">
    <name type="scientific">Dendrothele bispora (strain CBS 962.96)</name>
    <dbReference type="NCBI Taxonomy" id="1314807"/>
    <lineage>
        <taxon>Eukaryota</taxon>
        <taxon>Fungi</taxon>
        <taxon>Dikarya</taxon>
        <taxon>Basidiomycota</taxon>
        <taxon>Agaricomycotina</taxon>
        <taxon>Agaricomycetes</taxon>
        <taxon>Agaricomycetidae</taxon>
        <taxon>Agaricales</taxon>
        <taxon>Agaricales incertae sedis</taxon>
        <taxon>Dendrothele</taxon>
    </lineage>
</organism>
<feature type="region of interest" description="Disordered" evidence="10">
    <location>
        <begin position="394"/>
        <end position="414"/>
    </location>
</feature>